<dbReference type="Proteomes" id="UP000011668">
    <property type="component" value="Unassembled WGS sequence"/>
</dbReference>
<dbReference type="OrthoDB" id="2691851at2759"/>
<reference evidence="1 2" key="1">
    <citation type="journal article" date="2013" name="Nat. Commun.">
        <title>The evolution and pathogenic mechanisms of the rice sheath blight pathogen.</title>
        <authorList>
            <person name="Zheng A."/>
            <person name="Lin R."/>
            <person name="Xu L."/>
            <person name="Qin P."/>
            <person name="Tang C."/>
            <person name="Ai P."/>
            <person name="Zhang D."/>
            <person name="Liu Y."/>
            <person name="Sun Z."/>
            <person name="Feng H."/>
            <person name="Wang Y."/>
            <person name="Chen Y."/>
            <person name="Liang X."/>
            <person name="Fu R."/>
            <person name="Li Q."/>
            <person name="Zhang J."/>
            <person name="Yu X."/>
            <person name="Xie Z."/>
            <person name="Ding L."/>
            <person name="Guan P."/>
            <person name="Tang J."/>
            <person name="Liang Y."/>
            <person name="Wang S."/>
            <person name="Deng Q."/>
            <person name="Li S."/>
            <person name="Zhu J."/>
            <person name="Wang L."/>
            <person name="Liu H."/>
            <person name="Li P."/>
        </authorList>
    </citation>
    <scope>NUCLEOTIDE SEQUENCE [LARGE SCALE GENOMIC DNA]</scope>
    <source>
        <strain evidence="2">AG-1 IA</strain>
    </source>
</reference>
<dbReference type="EMBL" id="AFRT01001888">
    <property type="protein sequence ID" value="ELU39206.1"/>
    <property type="molecule type" value="Genomic_DNA"/>
</dbReference>
<accession>L8WM16</accession>
<proteinExistence type="predicted"/>
<protein>
    <submittedName>
        <fullName evidence="1">Uncharacterized protein</fullName>
    </submittedName>
</protein>
<comment type="caution">
    <text evidence="1">The sequence shown here is derived from an EMBL/GenBank/DDBJ whole genome shotgun (WGS) entry which is preliminary data.</text>
</comment>
<dbReference type="AlphaFoldDB" id="L8WM16"/>
<dbReference type="HOGENOM" id="CLU_2185724_0_0_1"/>
<organism evidence="1 2">
    <name type="scientific">Thanatephorus cucumeris (strain AG1-IA)</name>
    <name type="common">Rice sheath blight fungus</name>
    <name type="synonym">Rhizoctonia solani</name>
    <dbReference type="NCBI Taxonomy" id="983506"/>
    <lineage>
        <taxon>Eukaryota</taxon>
        <taxon>Fungi</taxon>
        <taxon>Dikarya</taxon>
        <taxon>Basidiomycota</taxon>
        <taxon>Agaricomycotina</taxon>
        <taxon>Agaricomycetes</taxon>
        <taxon>Cantharellales</taxon>
        <taxon>Ceratobasidiaceae</taxon>
        <taxon>Rhizoctonia</taxon>
        <taxon>Rhizoctonia solani AG-1</taxon>
    </lineage>
</organism>
<gene>
    <name evidence="1" type="ORF">AG1IA_06764</name>
</gene>
<evidence type="ECO:0000313" key="2">
    <source>
        <dbReference type="Proteomes" id="UP000011668"/>
    </source>
</evidence>
<sequence length="109" mass="12475">MSNPVENIYQEASPNLAIMESSHKLSSMRPSSQPYEVWAASCQEIYKEMLVGGRTELKRMKHCTFCGKAVRLSSRGDQSLIEHMKSIVCRKAQQRIEGGVYVAYEVRRY</sequence>
<keyword evidence="2" id="KW-1185">Reference proteome</keyword>
<name>L8WM16_THACA</name>
<evidence type="ECO:0000313" key="1">
    <source>
        <dbReference type="EMBL" id="ELU39206.1"/>
    </source>
</evidence>